<reference evidence="2" key="1">
    <citation type="journal article" date="2021" name="Syst. Appl. Microbiol.">
        <title>Roseomonas hellenica sp. nov., isolated from roots of wild-growing Alkanna tinctoria.</title>
        <authorList>
            <person name="Rat A."/>
            <person name="Naranjo H.D."/>
            <person name="Lebbe L."/>
            <person name="Cnockaert M."/>
            <person name="Krigas N."/>
            <person name="Grigoriadou K."/>
            <person name="Maloupa E."/>
            <person name="Willems A."/>
        </authorList>
    </citation>
    <scope>NUCLEOTIDE SEQUENCE [LARGE SCALE GENOMIC DNA]</scope>
    <source>
        <strain evidence="2">LMG 31523</strain>
    </source>
</reference>
<comment type="caution">
    <text evidence="1">The sequence shown here is derived from an EMBL/GenBank/DDBJ whole genome shotgun (WGS) entry which is preliminary data.</text>
</comment>
<gene>
    <name evidence="1" type="ORF">GXW71_29320</name>
</gene>
<accession>A0ABS5F7F3</accession>
<evidence type="ECO:0000313" key="1">
    <source>
        <dbReference type="EMBL" id="MBR0668489.1"/>
    </source>
</evidence>
<dbReference type="RefSeq" id="WP_211856261.1">
    <property type="nucleotide sequence ID" value="NZ_JAAGBB010000058.1"/>
</dbReference>
<dbReference type="EMBL" id="JAAGBB010000058">
    <property type="protein sequence ID" value="MBR0668489.1"/>
    <property type="molecule type" value="Genomic_DNA"/>
</dbReference>
<proteinExistence type="predicted"/>
<name>A0ABS5F7F3_9PROT</name>
<dbReference type="Proteomes" id="UP001196870">
    <property type="component" value="Unassembled WGS sequence"/>
</dbReference>
<sequence length="100" mass="11370">MRIEYSREGLPTAIYEPGDFVRLRRDEEGEVVTARAGDWGQVTRVEHGNLDIRFAGHSRPRTSDLPVARDVPAWIVDPCDRRGRITQLQRDLDTARARAG</sequence>
<organism evidence="1 2">
    <name type="scientific">Plastoroseomonas hellenica</name>
    <dbReference type="NCBI Taxonomy" id="2687306"/>
    <lineage>
        <taxon>Bacteria</taxon>
        <taxon>Pseudomonadati</taxon>
        <taxon>Pseudomonadota</taxon>
        <taxon>Alphaproteobacteria</taxon>
        <taxon>Acetobacterales</taxon>
        <taxon>Acetobacteraceae</taxon>
        <taxon>Plastoroseomonas</taxon>
    </lineage>
</organism>
<evidence type="ECO:0000313" key="2">
    <source>
        <dbReference type="Proteomes" id="UP001196870"/>
    </source>
</evidence>
<protein>
    <submittedName>
        <fullName evidence="1">Uncharacterized protein</fullName>
    </submittedName>
</protein>
<keyword evidence="2" id="KW-1185">Reference proteome</keyword>